<evidence type="ECO:0000313" key="2">
    <source>
        <dbReference type="EMBL" id="KAK3357947.1"/>
    </source>
</evidence>
<keyword evidence="3" id="KW-1185">Reference proteome</keyword>
<dbReference type="AlphaFoldDB" id="A0AAJ0HN43"/>
<feature type="region of interest" description="Disordered" evidence="1">
    <location>
        <begin position="217"/>
        <end position="274"/>
    </location>
</feature>
<organism evidence="2 3">
    <name type="scientific">Lasiosphaeria hispida</name>
    <dbReference type="NCBI Taxonomy" id="260671"/>
    <lineage>
        <taxon>Eukaryota</taxon>
        <taxon>Fungi</taxon>
        <taxon>Dikarya</taxon>
        <taxon>Ascomycota</taxon>
        <taxon>Pezizomycotina</taxon>
        <taxon>Sordariomycetes</taxon>
        <taxon>Sordariomycetidae</taxon>
        <taxon>Sordariales</taxon>
        <taxon>Lasiosphaeriaceae</taxon>
        <taxon>Lasiosphaeria</taxon>
    </lineage>
</organism>
<sequence>MLSSLFLSNTNHHPLIGSYLFQLIVFLSSSSTKRKKSRRTPTSFSTYATTSHQWPRHLQECHVCDPGPHLLAFLLWDYYDQLSRLARDFGIGAIREATKIICASHNRPIGSVRLAGRDDGVRLVGSQRRFLDLTEDVTWAEIGREVRYFKSINKLISVHIEVGEIFASRPHAFPPALPRAMNLPVRSPVIEPIDLTRDGDDEPNAAAVAPRTHATALQPAPGLGHAAKDSLLPTATTASTTVPDRSSPGSDARRTREAVSAEGLMVDPIDPAPA</sequence>
<protein>
    <submittedName>
        <fullName evidence="2">Uncharacterized protein</fullName>
    </submittedName>
</protein>
<gene>
    <name evidence="2" type="ORF">B0T25DRAFT_540610</name>
</gene>
<name>A0AAJ0HN43_9PEZI</name>
<dbReference type="Proteomes" id="UP001275084">
    <property type="component" value="Unassembled WGS sequence"/>
</dbReference>
<reference evidence="2" key="2">
    <citation type="submission" date="2023-06" db="EMBL/GenBank/DDBJ databases">
        <authorList>
            <consortium name="Lawrence Berkeley National Laboratory"/>
            <person name="Haridas S."/>
            <person name="Hensen N."/>
            <person name="Bonometti L."/>
            <person name="Westerberg I."/>
            <person name="Brannstrom I.O."/>
            <person name="Guillou S."/>
            <person name="Cros-Aarteil S."/>
            <person name="Calhoun S."/>
            <person name="Kuo A."/>
            <person name="Mondo S."/>
            <person name="Pangilinan J."/>
            <person name="Riley R."/>
            <person name="Labutti K."/>
            <person name="Andreopoulos B."/>
            <person name="Lipzen A."/>
            <person name="Chen C."/>
            <person name="Yanf M."/>
            <person name="Daum C."/>
            <person name="Ng V."/>
            <person name="Clum A."/>
            <person name="Steindorff A."/>
            <person name="Ohm R."/>
            <person name="Martin F."/>
            <person name="Silar P."/>
            <person name="Natvig D."/>
            <person name="Lalanne C."/>
            <person name="Gautier V."/>
            <person name="Ament-Velasquez S.L."/>
            <person name="Kruys A."/>
            <person name="Hutchinson M.I."/>
            <person name="Powell A.J."/>
            <person name="Barry K."/>
            <person name="Miller A.N."/>
            <person name="Grigoriev I.V."/>
            <person name="Debuchy R."/>
            <person name="Gladieux P."/>
            <person name="Thoren M.H."/>
            <person name="Johannesson H."/>
        </authorList>
    </citation>
    <scope>NUCLEOTIDE SEQUENCE</scope>
    <source>
        <strain evidence="2">CBS 955.72</strain>
    </source>
</reference>
<feature type="compositionally biased region" description="Low complexity" evidence="1">
    <location>
        <begin position="229"/>
        <end position="244"/>
    </location>
</feature>
<dbReference type="EMBL" id="JAUIQD010000003">
    <property type="protein sequence ID" value="KAK3357947.1"/>
    <property type="molecule type" value="Genomic_DNA"/>
</dbReference>
<comment type="caution">
    <text evidence="2">The sequence shown here is derived from an EMBL/GenBank/DDBJ whole genome shotgun (WGS) entry which is preliminary data.</text>
</comment>
<accession>A0AAJ0HN43</accession>
<proteinExistence type="predicted"/>
<evidence type="ECO:0000313" key="3">
    <source>
        <dbReference type="Proteomes" id="UP001275084"/>
    </source>
</evidence>
<reference evidence="2" key="1">
    <citation type="journal article" date="2023" name="Mol. Phylogenet. Evol.">
        <title>Genome-scale phylogeny and comparative genomics of the fungal order Sordariales.</title>
        <authorList>
            <person name="Hensen N."/>
            <person name="Bonometti L."/>
            <person name="Westerberg I."/>
            <person name="Brannstrom I.O."/>
            <person name="Guillou S."/>
            <person name="Cros-Aarteil S."/>
            <person name="Calhoun S."/>
            <person name="Haridas S."/>
            <person name="Kuo A."/>
            <person name="Mondo S."/>
            <person name="Pangilinan J."/>
            <person name="Riley R."/>
            <person name="LaButti K."/>
            <person name="Andreopoulos B."/>
            <person name="Lipzen A."/>
            <person name="Chen C."/>
            <person name="Yan M."/>
            <person name="Daum C."/>
            <person name="Ng V."/>
            <person name="Clum A."/>
            <person name="Steindorff A."/>
            <person name="Ohm R.A."/>
            <person name="Martin F."/>
            <person name="Silar P."/>
            <person name="Natvig D.O."/>
            <person name="Lalanne C."/>
            <person name="Gautier V."/>
            <person name="Ament-Velasquez S.L."/>
            <person name="Kruys A."/>
            <person name="Hutchinson M.I."/>
            <person name="Powell A.J."/>
            <person name="Barry K."/>
            <person name="Miller A.N."/>
            <person name="Grigoriev I.V."/>
            <person name="Debuchy R."/>
            <person name="Gladieux P."/>
            <person name="Hiltunen Thoren M."/>
            <person name="Johannesson H."/>
        </authorList>
    </citation>
    <scope>NUCLEOTIDE SEQUENCE</scope>
    <source>
        <strain evidence="2">CBS 955.72</strain>
    </source>
</reference>
<evidence type="ECO:0000256" key="1">
    <source>
        <dbReference type="SAM" id="MobiDB-lite"/>
    </source>
</evidence>